<comment type="caution">
    <text evidence="1">The sequence shown here is derived from an EMBL/GenBank/DDBJ whole genome shotgun (WGS) entry which is preliminary data.</text>
</comment>
<reference evidence="1 2" key="1">
    <citation type="submission" date="2019-04" db="EMBL/GenBank/DDBJ databases">
        <title>Genome sequencing of Clostridium botulinum Groups I-IV and Clostridium butyricum.</title>
        <authorList>
            <person name="Brunt J."/>
            <person name="Van Vliet A.H.M."/>
            <person name="Stringer S.C."/>
            <person name="Carter A.T."/>
            <person name="Peck M.W."/>
        </authorList>
    </citation>
    <scope>NUCLEOTIDE SEQUENCE [LARGE SCALE GENOMIC DNA]</scope>
    <source>
        <strain evidence="1 2">IFR 18/094</strain>
    </source>
</reference>
<sequence>MFRNNNEVEFSSKDIGILINKRSPLPKPQKILNCIKVPGRNGTLIEDTEAYENVELEFECTIMDDLEHNSILINSWLNGQGDLYLNWLEGYKYKVKNVIFNGINIDIVGEFTVKFICEPFRYLEDETIKISNNNSTIYNLGTYESNPYIKIFGTGDFILSINNKSLQIKGCEQYIELNSEIMECYKDNLNCNNKMIGEFPIFKVRENKINWTGNINKMEIIPHWRCL</sequence>
<evidence type="ECO:0000313" key="2">
    <source>
        <dbReference type="Proteomes" id="UP000473885"/>
    </source>
</evidence>
<gene>
    <name evidence="1" type="ORF">FDF74_04600</name>
</gene>
<proteinExistence type="predicted"/>
<name>A0A6M0R8D2_9CLOT</name>
<evidence type="ECO:0008006" key="3">
    <source>
        <dbReference type="Google" id="ProtNLM"/>
    </source>
</evidence>
<accession>A0A6M0R8D2</accession>
<dbReference type="AlphaFoldDB" id="A0A6M0R8D2"/>
<dbReference type="Proteomes" id="UP000473885">
    <property type="component" value="Unassembled WGS sequence"/>
</dbReference>
<dbReference type="Gene3D" id="2.40.30.200">
    <property type="match status" value="1"/>
</dbReference>
<keyword evidence="2" id="KW-1185">Reference proteome</keyword>
<protein>
    <recommendedName>
        <fullName evidence="3">Phage tail protein</fullName>
    </recommendedName>
</protein>
<evidence type="ECO:0000313" key="1">
    <source>
        <dbReference type="EMBL" id="NEZ46495.1"/>
    </source>
</evidence>
<dbReference type="EMBL" id="SXDP01000002">
    <property type="protein sequence ID" value="NEZ46495.1"/>
    <property type="molecule type" value="Genomic_DNA"/>
</dbReference>
<organism evidence="1 2">
    <name type="scientific">Clostridium niameyense</name>
    <dbReference type="NCBI Taxonomy" id="1622073"/>
    <lineage>
        <taxon>Bacteria</taxon>
        <taxon>Bacillati</taxon>
        <taxon>Bacillota</taxon>
        <taxon>Clostridia</taxon>
        <taxon>Eubacteriales</taxon>
        <taxon>Clostridiaceae</taxon>
        <taxon>Clostridium</taxon>
    </lineage>
</organism>